<organism evidence="1 2">
    <name type="scientific">Byssothecium circinans</name>
    <dbReference type="NCBI Taxonomy" id="147558"/>
    <lineage>
        <taxon>Eukaryota</taxon>
        <taxon>Fungi</taxon>
        <taxon>Dikarya</taxon>
        <taxon>Ascomycota</taxon>
        <taxon>Pezizomycotina</taxon>
        <taxon>Dothideomycetes</taxon>
        <taxon>Pleosporomycetidae</taxon>
        <taxon>Pleosporales</taxon>
        <taxon>Massarineae</taxon>
        <taxon>Massarinaceae</taxon>
        <taxon>Byssothecium</taxon>
    </lineage>
</organism>
<dbReference type="AlphaFoldDB" id="A0A6A5TCS5"/>
<protein>
    <submittedName>
        <fullName evidence="1">Uncharacterized protein</fullName>
    </submittedName>
</protein>
<name>A0A6A5TCS5_9PLEO</name>
<dbReference type="Proteomes" id="UP000800035">
    <property type="component" value="Unassembled WGS sequence"/>
</dbReference>
<accession>A0A6A5TCS5</accession>
<proteinExistence type="predicted"/>
<gene>
    <name evidence="1" type="ORF">CC80DRAFT_554129</name>
</gene>
<sequence length="153" mass="18176">MQMEEAGEGKREEDRKQEMRECLVKFWTLLLEAVEPFFAFQNLEDPTEARRKDDLLKLNHGFATAKEHKVWEQHIEKGLLSLKKQARPRGAHTILEDDLSRQAVRLCTWEEFIVDMPMYKNDKDFGGRYRRQHRSYMRAITSEASDIKPPYCD</sequence>
<reference evidence="1" key="1">
    <citation type="journal article" date="2020" name="Stud. Mycol.">
        <title>101 Dothideomycetes genomes: a test case for predicting lifestyles and emergence of pathogens.</title>
        <authorList>
            <person name="Haridas S."/>
            <person name="Albert R."/>
            <person name="Binder M."/>
            <person name="Bloem J."/>
            <person name="Labutti K."/>
            <person name="Salamov A."/>
            <person name="Andreopoulos B."/>
            <person name="Baker S."/>
            <person name="Barry K."/>
            <person name="Bills G."/>
            <person name="Bluhm B."/>
            <person name="Cannon C."/>
            <person name="Castanera R."/>
            <person name="Culley D."/>
            <person name="Daum C."/>
            <person name="Ezra D."/>
            <person name="Gonzalez J."/>
            <person name="Henrissat B."/>
            <person name="Kuo A."/>
            <person name="Liang C."/>
            <person name="Lipzen A."/>
            <person name="Lutzoni F."/>
            <person name="Magnuson J."/>
            <person name="Mondo S."/>
            <person name="Nolan M."/>
            <person name="Ohm R."/>
            <person name="Pangilinan J."/>
            <person name="Park H.-J."/>
            <person name="Ramirez L."/>
            <person name="Alfaro M."/>
            <person name="Sun H."/>
            <person name="Tritt A."/>
            <person name="Yoshinaga Y."/>
            <person name="Zwiers L.-H."/>
            <person name="Turgeon B."/>
            <person name="Goodwin S."/>
            <person name="Spatafora J."/>
            <person name="Crous P."/>
            <person name="Grigoriev I."/>
        </authorList>
    </citation>
    <scope>NUCLEOTIDE SEQUENCE</scope>
    <source>
        <strain evidence="1">CBS 675.92</strain>
    </source>
</reference>
<evidence type="ECO:0000313" key="1">
    <source>
        <dbReference type="EMBL" id="KAF1950585.1"/>
    </source>
</evidence>
<dbReference type="EMBL" id="ML977024">
    <property type="protein sequence ID" value="KAF1950585.1"/>
    <property type="molecule type" value="Genomic_DNA"/>
</dbReference>
<keyword evidence="2" id="KW-1185">Reference proteome</keyword>
<evidence type="ECO:0000313" key="2">
    <source>
        <dbReference type="Proteomes" id="UP000800035"/>
    </source>
</evidence>